<name>A0A1W1WWL8_9NEIS</name>
<evidence type="ECO:0000256" key="1">
    <source>
        <dbReference type="ARBA" id="ARBA00008416"/>
    </source>
</evidence>
<feature type="domain" description="Pirin C-terminal" evidence="5">
    <location>
        <begin position="173"/>
        <end position="270"/>
    </location>
</feature>
<dbReference type="InterPro" id="IPR014710">
    <property type="entry name" value="RmlC-like_jellyroll"/>
</dbReference>
<reference evidence="6 7" key="1">
    <citation type="submission" date="2017-04" db="EMBL/GenBank/DDBJ databases">
        <authorList>
            <person name="Afonso C.L."/>
            <person name="Miller P.J."/>
            <person name="Scott M.A."/>
            <person name="Spackman E."/>
            <person name="Goraichik I."/>
            <person name="Dimitrov K.M."/>
            <person name="Suarez D.L."/>
            <person name="Swayne D.E."/>
        </authorList>
    </citation>
    <scope>NUCLEOTIDE SEQUENCE [LARGE SCALE GENOMIC DNA]</scope>
    <source>
        <strain evidence="6 7">DSM 23236</strain>
    </source>
</reference>
<comment type="cofactor">
    <cofactor evidence="2">
        <name>Fe cation</name>
        <dbReference type="ChEBI" id="CHEBI:24875"/>
    </cofactor>
    <text evidence="2">Binds 1 Fe cation per subunit.</text>
</comment>
<dbReference type="PIRSF" id="PIRSF006232">
    <property type="entry name" value="Pirin"/>
    <property type="match status" value="1"/>
</dbReference>
<proteinExistence type="inferred from homology"/>
<dbReference type="Gene3D" id="2.60.120.10">
    <property type="entry name" value="Jelly Rolls"/>
    <property type="match status" value="1"/>
</dbReference>
<comment type="similarity">
    <text evidence="1 3">Belongs to the pirin family.</text>
</comment>
<dbReference type="CDD" id="cd02909">
    <property type="entry name" value="cupin_pirin_N"/>
    <property type="match status" value="1"/>
</dbReference>
<evidence type="ECO:0000259" key="4">
    <source>
        <dbReference type="Pfam" id="PF02678"/>
    </source>
</evidence>
<feature type="domain" description="Pirin N-terminal" evidence="4">
    <location>
        <begin position="22"/>
        <end position="121"/>
    </location>
</feature>
<evidence type="ECO:0000313" key="7">
    <source>
        <dbReference type="Proteomes" id="UP000192761"/>
    </source>
</evidence>
<organism evidence="6 7">
    <name type="scientific">Andreprevotia lacus DSM 23236</name>
    <dbReference type="NCBI Taxonomy" id="1121001"/>
    <lineage>
        <taxon>Bacteria</taxon>
        <taxon>Pseudomonadati</taxon>
        <taxon>Pseudomonadota</taxon>
        <taxon>Betaproteobacteria</taxon>
        <taxon>Neisseriales</taxon>
        <taxon>Chitinibacteraceae</taxon>
        <taxon>Andreprevotia</taxon>
    </lineage>
</organism>
<protein>
    <recommendedName>
        <fullName evidence="8">Pirin family protein</fullName>
    </recommendedName>
</protein>
<dbReference type="RefSeq" id="WP_084088563.1">
    <property type="nucleotide sequence ID" value="NZ_FWXD01000001.1"/>
</dbReference>
<gene>
    <name evidence="6" type="ORF">SAMN02745857_00076</name>
</gene>
<dbReference type="InterPro" id="IPR008778">
    <property type="entry name" value="Pirin_C_dom"/>
</dbReference>
<dbReference type="OrthoDB" id="321327at2"/>
<dbReference type="Pfam" id="PF05726">
    <property type="entry name" value="Pirin_C"/>
    <property type="match status" value="1"/>
</dbReference>
<keyword evidence="7" id="KW-1185">Reference proteome</keyword>
<accession>A0A1W1WWL8</accession>
<keyword evidence="2" id="KW-0408">Iron</keyword>
<dbReference type="InterPro" id="IPR012093">
    <property type="entry name" value="Pirin"/>
</dbReference>
<feature type="binding site" evidence="2">
    <location>
        <position position="104"/>
    </location>
    <ligand>
        <name>Fe cation</name>
        <dbReference type="ChEBI" id="CHEBI:24875"/>
    </ligand>
</feature>
<dbReference type="SUPFAM" id="SSF51182">
    <property type="entry name" value="RmlC-like cupins"/>
    <property type="match status" value="1"/>
</dbReference>
<dbReference type="AlphaFoldDB" id="A0A1W1WWL8"/>
<dbReference type="InterPro" id="IPR003829">
    <property type="entry name" value="Pirin_N_dom"/>
</dbReference>
<feature type="binding site" evidence="2">
    <location>
        <position position="60"/>
    </location>
    <ligand>
        <name>Fe cation</name>
        <dbReference type="ChEBI" id="CHEBI:24875"/>
    </ligand>
</feature>
<evidence type="ECO:0000313" key="6">
    <source>
        <dbReference type="EMBL" id="SMC16024.1"/>
    </source>
</evidence>
<dbReference type="EMBL" id="FWXD01000001">
    <property type="protein sequence ID" value="SMC16024.1"/>
    <property type="molecule type" value="Genomic_DNA"/>
</dbReference>
<dbReference type="GO" id="GO:0046872">
    <property type="term" value="F:metal ion binding"/>
    <property type="evidence" value="ECO:0007669"/>
    <property type="project" value="UniProtKB-KW"/>
</dbReference>
<evidence type="ECO:0000259" key="5">
    <source>
        <dbReference type="Pfam" id="PF05726"/>
    </source>
</evidence>
<dbReference type="PANTHER" id="PTHR13903">
    <property type="entry name" value="PIRIN-RELATED"/>
    <property type="match status" value="1"/>
</dbReference>
<dbReference type="PANTHER" id="PTHR13903:SF8">
    <property type="entry name" value="PIRIN"/>
    <property type="match status" value="1"/>
</dbReference>
<dbReference type="Proteomes" id="UP000192761">
    <property type="component" value="Unassembled WGS sequence"/>
</dbReference>
<dbReference type="InterPro" id="IPR011051">
    <property type="entry name" value="RmlC_Cupin_sf"/>
</dbReference>
<dbReference type="CDD" id="cd02247">
    <property type="entry name" value="cupin_pirin_C"/>
    <property type="match status" value="1"/>
</dbReference>
<keyword evidence="2" id="KW-0479">Metal-binding</keyword>
<evidence type="ECO:0000256" key="3">
    <source>
        <dbReference type="RuleBase" id="RU003457"/>
    </source>
</evidence>
<dbReference type="STRING" id="1121001.SAMN02745857_00076"/>
<sequence>MQTPPQRLNAHNTVLGEGMLIRRALPNRERRMIGAWCFLDHFGPVEVGDGAGMRVGPHPHIGLQTFSWLIEGEILHRDSLGYEQLIRAGQVNLMTAGHGISHSEESPAGHGPRMHGAQLWIALPDEQYDRAPAFAHYPDLPLLLAGGFTITVLAGEFGGETAPAEIHTPLVGLDLTSNAAAATTLPLRADFEYGLIALEGSATCNGEALAVGELLYFAPGQTELQLSSDAAARVLLIGGEPFPSPRLLFWNFVGRNGDDIRTATAEWNAGDARFGEVHGYDGARLHAPEVPKLKGE</sequence>
<feature type="binding site" evidence="2">
    <location>
        <position position="102"/>
    </location>
    <ligand>
        <name>Fe cation</name>
        <dbReference type="ChEBI" id="CHEBI:24875"/>
    </ligand>
</feature>
<dbReference type="Pfam" id="PF02678">
    <property type="entry name" value="Pirin"/>
    <property type="match status" value="1"/>
</dbReference>
<evidence type="ECO:0000256" key="2">
    <source>
        <dbReference type="PIRSR" id="PIRSR006232-1"/>
    </source>
</evidence>
<evidence type="ECO:0008006" key="8">
    <source>
        <dbReference type="Google" id="ProtNLM"/>
    </source>
</evidence>
<feature type="binding site" evidence="2">
    <location>
        <position position="58"/>
    </location>
    <ligand>
        <name>Fe cation</name>
        <dbReference type="ChEBI" id="CHEBI:24875"/>
    </ligand>
</feature>